<comment type="similarity">
    <text evidence="2 6">Belongs to the CDC50/LEM3 family.</text>
</comment>
<dbReference type="Proteomes" id="UP000193719">
    <property type="component" value="Unassembled WGS sequence"/>
</dbReference>
<sequence>MANKLGNRPADTAFKQQRLKSWQPLLTPKNVIPIFFIIGVIFLPIGIALYVSSESVKEIILDYTKCKYGGKPTLPIAAWNYDSQQNICTVNFEIFSEYKKPVFLYYRLTNFYQNHRDYFKSYMPKQLKSDKYYKDDISDCAPLDKSNGKQYYPCGLIANSFFSDEVIGSKLVREDSFEYEFSESGISWSSDKDKYKNMNVNQLTDEELKNLIPPPNWKKDFPQYKNGYTRENFPRLADMERFQVWMRVAGLPNFRKLYGQNKNGSLPKGRYSIQIIDRFDVESFGGTKSIIISNVSAFGGKNPFLGIGYVVVGSLSLLLGIIFLVKNMISPRKLGDTSYLSYKTQ</sequence>
<dbReference type="GO" id="GO:0005783">
    <property type="term" value="C:endoplasmic reticulum"/>
    <property type="evidence" value="ECO:0007669"/>
    <property type="project" value="TreeGrafter"/>
</dbReference>
<evidence type="ECO:0000256" key="3">
    <source>
        <dbReference type="ARBA" id="ARBA00022692"/>
    </source>
</evidence>
<dbReference type="Pfam" id="PF03381">
    <property type="entry name" value="CDC50"/>
    <property type="match status" value="1"/>
</dbReference>
<evidence type="ECO:0000256" key="5">
    <source>
        <dbReference type="ARBA" id="ARBA00023136"/>
    </source>
</evidence>
<dbReference type="GO" id="GO:0045332">
    <property type="term" value="P:phospholipid translocation"/>
    <property type="evidence" value="ECO:0007669"/>
    <property type="project" value="UniProtKB-UniRule"/>
</dbReference>
<dbReference type="PANTHER" id="PTHR10926:SF0">
    <property type="entry name" value="CDC50, ISOFORM A"/>
    <property type="match status" value="1"/>
</dbReference>
<keyword evidence="9" id="KW-1185">Reference proteome</keyword>
<dbReference type="InterPro" id="IPR005045">
    <property type="entry name" value="CDC50/LEM3_fam"/>
</dbReference>
<dbReference type="GO" id="GO:0005886">
    <property type="term" value="C:plasma membrane"/>
    <property type="evidence" value="ECO:0007669"/>
    <property type="project" value="TreeGrafter"/>
</dbReference>
<evidence type="ECO:0000256" key="6">
    <source>
        <dbReference type="PIRNR" id="PIRNR015840"/>
    </source>
</evidence>
<feature type="transmembrane region" description="Helical" evidence="7">
    <location>
        <begin position="304"/>
        <end position="325"/>
    </location>
</feature>
<feature type="transmembrane region" description="Helical" evidence="7">
    <location>
        <begin position="30"/>
        <end position="51"/>
    </location>
</feature>
<evidence type="ECO:0000256" key="7">
    <source>
        <dbReference type="SAM" id="Phobius"/>
    </source>
</evidence>
<name>A0A1Y1UY29_9FUNG</name>
<protein>
    <submittedName>
        <fullName evidence="8">Transcription regulator</fullName>
    </submittedName>
</protein>
<reference evidence="8 9" key="1">
    <citation type="submission" date="2016-08" db="EMBL/GenBank/DDBJ databases">
        <title>Genomes of anaerobic fungi encode conserved fungal cellulosomes for biomass hydrolysis.</title>
        <authorList>
            <consortium name="DOE Joint Genome Institute"/>
            <person name="Haitjema C.H."/>
            <person name="Gilmore S.P."/>
            <person name="Henske J.K."/>
            <person name="Solomon K.V."/>
            <person name="De Groot R."/>
            <person name="Kuo A."/>
            <person name="Mondo S.J."/>
            <person name="Salamov A.A."/>
            <person name="Labutti K."/>
            <person name="Zhao Z."/>
            <person name="Chiniquy J."/>
            <person name="Barry K."/>
            <person name="Brewer H.M."/>
            <person name="Purvine S.O."/>
            <person name="Wright A.T."/>
            <person name="Boxma B."/>
            <person name="Van Alen T."/>
            <person name="Hackstein J.H."/>
            <person name="Baker S.E."/>
            <person name="Grigoriev I.V."/>
            <person name="O'Malley M.A."/>
        </authorList>
    </citation>
    <scope>NUCLEOTIDE SEQUENCE [LARGE SCALE GENOMIC DNA]</scope>
    <source>
        <strain evidence="9">finn</strain>
    </source>
</reference>
<dbReference type="GO" id="GO:0005794">
    <property type="term" value="C:Golgi apparatus"/>
    <property type="evidence" value="ECO:0007669"/>
    <property type="project" value="TreeGrafter"/>
</dbReference>
<keyword evidence="5 6" id="KW-0472">Membrane</keyword>
<organism evidence="8 9">
    <name type="scientific">Piromyces finnis</name>
    <dbReference type="NCBI Taxonomy" id="1754191"/>
    <lineage>
        <taxon>Eukaryota</taxon>
        <taxon>Fungi</taxon>
        <taxon>Fungi incertae sedis</taxon>
        <taxon>Chytridiomycota</taxon>
        <taxon>Chytridiomycota incertae sedis</taxon>
        <taxon>Neocallimastigomycetes</taxon>
        <taxon>Neocallimastigales</taxon>
        <taxon>Neocallimastigaceae</taxon>
        <taxon>Piromyces</taxon>
    </lineage>
</organism>
<proteinExistence type="inferred from homology"/>
<evidence type="ECO:0000256" key="4">
    <source>
        <dbReference type="ARBA" id="ARBA00022989"/>
    </source>
</evidence>
<reference evidence="8 9" key="2">
    <citation type="submission" date="2016-08" db="EMBL/GenBank/DDBJ databases">
        <title>Pervasive Adenine N6-methylation of Active Genes in Fungi.</title>
        <authorList>
            <consortium name="DOE Joint Genome Institute"/>
            <person name="Mondo S.J."/>
            <person name="Dannebaum R.O."/>
            <person name="Kuo R.C."/>
            <person name="Labutti K."/>
            <person name="Haridas S."/>
            <person name="Kuo A."/>
            <person name="Salamov A."/>
            <person name="Ahrendt S.R."/>
            <person name="Lipzen A."/>
            <person name="Sullivan W."/>
            <person name="Andreopoulos W.B."/>
            <person name="Clum A."/>
            <person name="Lindquist E."/>
            <person name="Daum C."/>
            <person name="Ramamoorthy G.K."/>
            <person name="Gryganskyi A."/>
            <person name="Culley D."/>
            <person name="Magnuson J.K."/>
            <person name="James T.Y."/>
            <person name="O'Malley M.A."/>
            <person name="Stajich J.E."/>
            <person name="Spatafora J.W."/>
            <person name="Visel A."/>
            <person name="Grigoriev I.V."/>
        </authorList>
    </citation>
    <scope>NUCLEOTIDE SEQUENCE [LARGE SCALE GENOMIC DNA]</scope>
    <source>
        <strain evidence="9">finn</strain>
    </source>
</reference>
<evidence type="ECO:0000256" key="1">
    <source>
        <dbReference type="ARBA" id="ARBA00004141"/>
    </source>
</evidence>
<keyword evidence="3 7" id="KW-0812">Transmembrane</keyword>
<dbReference type="PIRSF" id="PIRSF015840">
    <property type="entry name" value="DUF284_TM_euk"/>
    <property type="match status" value="1"/>
</dbReference>
<evidence type="ECO:0000256" key="2">
    <source>
        <dbReference type="ARBA" id="ARBA00009457"/>
    </source>
</evidence>
<comment type="caution">
    <text evidence="8">The sequence shown here is derived from an EMBL/GenBank/DDBJ whole genome shotgun (WGS) entry which is preliminary data.</text>
</comment>
<keyword evidence="4 7" id="KW-1133">Transmembrane helix</keyword>
<evidence type="ECO:0000313" key="8">
    <source>
        <dbReference type="EMBL" id="ORX43280.1"/>
    </source>
</evidence>
<accession>A0A1Y1UY29</accession>
<comment type="subcellular location">
    <subcellularLocation>
        <location evidence="1">Membrane</location>
        <topology evidence="1">Multi-pass membrane protein</topology>
    </subcellularLocation>
</comment>
<dbReference type="AlphaFoldDB" id="A0A1Y1UY29"/>
<gene>
    <name evidence="8" type="ORF">BCR36DRAFT_361337</name>
</gene>
<dbReference type="EMBL" id="MCFH01000054">
    <property type="protein sequence ID" value="ORX43280.1"/>
    <property type="molecule type" value="Genomic_DNA"/>
</dbReference>
<evidence type="ECO:0000313" key="9">
    <source>
        <dbReference type="Proteomes" id="UP000193719"/>
    </source>
</evidence>
<dbReference type="OrthoDB" id="340608at2759"/>
<dbReference type="STRING" id="1754191.A0A1Y1UY29"/>
<dbReference type="PANTHER" id="PTHR10926">
    <property type="entry name" value="CELL CYCLE CONTROL PROTEIN 50"/>
    <property type="match status" value="1"/>
</dbReference>